<dbReference type="PaxDb" id="7159-AAEL009408-PA"/>
<name>Q16VY9_AEDAE</name>
<dbReference type="AlphaFoldDB" id="Q16VY9"/>
<reference evidence="1" key="1">
    <citation type="submission" date="2005-10" db="EMBL/GenBank/DDBJ databases">
        <authorList>
            <person name="Loftus B.J."/>
            <person name="Nene V.M."/>
            <person name="Hannick L.I."/>
            <person name="Bidwell S."/>
            <person name="Haas B."/>
            <person name="Amedeo P."/>
            <person name="Orvis J."/>
            <person name="Wortman J.R."/>
            <person name="White O.R."/>
            <person name="Salzberg S."/>
            <person name="Shumway M."/>
            <person name="Koo H."/>
            <person name="Zhao Y."/>
            <person name="Holmes M."/>
            <person name="Miller J."/>
            <person name="Schatz M."/>
            <person name="Pop M."/>
            <person name="Pai G."/>
            <person name="Utterback T."/>
            <person name="Rogers Y.-H."/>
            <person name="Kravitz S."/>
            <person name="Fraser C.M."/>
        </authorList>
    </citation>
    <scope>NUCLEOTIDE SEQUENCE</scope>
    <source>
        <strain evidence="1">Liverpool</strain>
    </source>
</reference>
<reference evidence="1" key="3">
    <citation type="submission" date="2012-09" db="EMBL/GenBank/DDBJ databases">
        <authorList>
            <consortium name="VectorBase"/>
        </authorList>
    </citation>
    <scope>NUCLEOTIDE SEQUENCE</scope>
    <source>
        <strain evidence="1">Liverpool</strain>
    </source>
</reference>
<sequence>MCPSCSARLLLQFALGAEPFSLRGHDDANALEVEPLDPAIVPIASNHFRHLVVRTPAVTVDGFALARGPPPGRDADLVGGEKLRLDAGERAQGRNFRSSRIDDGWLEGGGHNRCRWKCWWVLGSCWYGRGGFGSFGLWWSTLSCRRSLGRSTSCRGRLFRHGKFQLRKRWRRSLRG</sequence>
<proteinExistence type="predicted"/>
<reference evidence="1" key="2">
    <citation type="journal article" date="2007" name="Science">
        <title>Genome sequence of Aedes aegypti, a major arbovirus vector.</title>
        <authorList>
            <person name="Nene V."/>
            <person name="Wortman J.R."/>
            <person name="Lawson D."/>
            <person name="Haas B."/>
            <person name="Kodira C."/>
            <person name="Tu Z.J."/>
            <person name="Loftus B."/>
            <person name="Xi Z."/>
            <person name="Megy K."/>
            <person name="Grabherr M."/>
            <person name="Ren Q."/>
            <person name="Zdobnov E.M."/>
            <person name="Lobo N.F."/>
            <person name="Campbell K.S."/>
            <person name="Brown S.E."/>
            <person name="Bonaldo M.F."/>
            <person name="Zhu J."/>
            <person name="Sinkins S.P."/>
            <person name="Hogenkamp D.G."/>
            <person name="Amedeo P."/>
            <person name="Arensburger P."/>
            <person name="Atkinson P.W."/>
            <person name="Bidwell S."/>
            <person name="Biedler J."/>
            <person name="Birney E."/>
            <person name="Bruggner R.V."/>
            <person name="Costas J."/>
            <person name="Coy M.R."/>
            <person name="Crabtree J."/>
            <person name="Crawford M."/>
            <person name="Debruyn B."/>
            <person name="Decaprio D."/>
            <person name="Eiglmeier K."/>
            <person name="Eisenstadt E."/>
            <person name="El-Dorry H."/>
            <person name="Gelbart W.M."/>
            <person name="Gomes S.L."/>
            <person name="Hammond M."/>
            <person name="Hannick L.I."/>
            <person name="Hogan J.R."/>
            <person name="Holmes M.H."/>
            <person name="Jaffe D."/>
            <person name="Johnston J.S."/>
            <person name="Kennedy R.C."/>
            <person name="Koo H."/>
            <person name="Kravitz S."/>
            <person name="Kriventseva E.V."/>
            <person name="Kulp D."/>
            <person name="Labutti K."/>
            <person name="Lee E."/>
            <person name="Li S."/>
            <person name="Lovin D.D."/>
            <person name="Mao C."/>
            <person name="Mauceli E."/>
            <person name="Menck C.F."/>
            <person name="Miller J.R."/>
            <person name="Montgomery P."/>
            <person name="Mori A."/>
            <person name="Nascimento A.L."/>
            <person name="Naveira H.F."/>
            <person name="Nusbaum C."/>
            <person name="O'leary S."/>
            <person name="Orvis J."/>
            <person name="Pertea M."/>
            <person name="Quesneville H."/>
            <person name="Reidenbach K.R."/>
            <person name="Rogers Y.H."/>
            <person name="Roth C.W."/>
            <person name="Schneider J.R."/>
            <person name="Schatz M."/>
            <person name="Shumway M."/>
            <person name="Stanke M."/>
            <person name="Stinson E.O."/>
            <person name="Tubio J.M."/>
            <person name="Vanzee J.P."/>
            <person name="Verjovski-Almeida S."/>
            <person name="Werner D."/>
            <person name="White O."/>
            <person name="Wyder S."/>
            <person name="Zeng Q."/>
            <person name="Zhao Q."/>
            <person name="Zhao Y."/>
            <person name="Hill C.A."/>
            <person name="Raikhel A.S."/>
            <person name="Soares M.B."/>
            <person name="Knudson D.L."/>
            <person name="Lee N.H."/>
            <person name="Galagan J."/>
            <person name="Salzberg S.L."/>
            <person name="Paulsen I.T."/>
            <person name="Dimopoulos G."/>
            <person name="Collins F.H."/>
            <person name="Birren B."/>
            <person name="Fraser-Liggett C.M."/>
            <person name="Severson D.W."/>
        </authorList>
    </citation>
    <scope>NUCLEOTIDE SEQUENCE [LARGE SCALE GENOMIC DNA]</scope>
    <source>
        <strain evidence="1">Liverpool</strain>
    </source>
</reference>
<dbReference type="Proteomes" id="UP000682892">
    <property type="component" value="Chromosome 3"/>
</dbReference>
<evidence type="ECO:0000313" key="1">
    <source>
        <dbReference type="EMBL" id="EAT38723.1"/>
    </source>
</evidence>
<protein>
    <submittedName>
        <fullName evidence="1">AAEL009408-PA</fullName>
    </submittedName>
</protein>
<dbReference type="EMBL" id="CH477579">
    <property type="protein sequence ID" value="EAT38723.1"/>
    <property type="molecule type" value="Genomic_DNA"/>
</dbReference>
<gene>
    <name evidence="1" type="ORF">AaeL_AAEL009408</name>
</gene>
<evidence type="ECO:0000313" key="2">
    <source>
        <dbReference type="Proteomes" id="UP000682892"/>
    </source>
</evidence>
<organism evidence="1 2">
    <name type="scientific">Aedes aegypti</name>
    <name type="common">Yellowfever mosquito</name>
    <name type="synonym">Culex aegypti</name>
    <dbReference type="NCBI Taxonomy" id="7159"/>
    <lineage>
        <taxon>Eukaryota</taxon>
        <taxon>Metazoa</taxon>
        <taxon>Ecdysozoa</taxon>
        <taxon>Arthropoda</taxon>
        <taxon>Hexapoda</taxon>
        <taxon>Insecta</taxon>
        <taxon>Pterygota</taxon>
        <taxon>Neoptera</taxon>
        <taxon>Endopterygota</taxon>
        <taxon>Diptera</taxon>
        <taxon>Nematocera</taxon>
        <taxon>Culicoidea</taxon>
        <taxon>Culicidae</taxon>
        <taxon>Culicinae</taxon>
        <taxon>Aedini</taxon>
        <taxon>Aedes</taxon>
        <taxon>Stegomyia</taxon>
    </lineage>
</organism>
<dbReference type="HOGENOM" id="CLU_1526419_0_0_1"/>
<accession>Q16VY9</accession>